<dbReference type="InterPro" id="IPR029787">
    <property type="entry name" value="Nucleotide_cyclase"/>
</dbReference>
<protein>
    <recommendedName>
        <fullName evidence="1">GGDEF domain-containing protein</fullName>
    </recommendedName>
</protein>
<dbReference type="GO" id="GO:0052621">
    <property type="term" value="F:diguanylate cyclase activity"/>
    <property type="evidence" value="ECO:0007669"/>
    <property type="project" value="TreeGrafter"/>
</dbReference>
<dbReference type="SUPFAM" id="SSF55073">
    <property type="entry name" value="Nucleotide cyclase"/>
    <property type="match status" value="1"/>
</dbReference>
<dbReference type="Proteomes" id="UP000176558">
    <property type="component" value="Unassembled WGS sequence"/>
</dbReference>
<reference evidence="2 3" key="1">
    <citation type="journal article" date="2016" name="Nat. Commun.">
        <title>Thousands of microbial genomes shed light on interconnected biogeochemical processes in an aquifer system.</title>
        <authorList>
            <person name="Anantharaman K."/>
            <person name="Brown C.T."/>
            <person name="Hug L.A."/>
            <person name="Sharon I."/>
            <person name="Castelle C.J."/>
            <person name="Probst A.J."/>
            <person name="Thomas B.C."/>
            <person name="Singh A."/>
            <person name="Wilkins M.J."/>
            <person name="Karaoz U."/>
            <person name="Brodie E.L."/>
            <person name="Williams K.H."/>
            <person name="Hubbard S.S."/>
            <person name="Banfield J.F."/>
        </authorList>
    </citation>
    <scope>NUCLEOTIDE SEQUENCE [LARGE SCALE GENOMIC DNA]</scope>
</reference>
<feature type="domain" description="GGDEF" evidence="1">
    <location>
        <begin position="61"/>
        <end position="192"/>
    </location>
</feature>
<gene>
    <name evidence="2" type="ORF">A3G99_02940</name>
</gene>
<evidence type="ECO:0000259" key="1">
    <source>
        <dbReference type="PROSITE" id="PS50887"/>
    </source>
</evidence>
<evidence type="ECO:0000313" key="2">
    <source>
        <dbReference type="EMBL" id="OHB12014.1"/>
    </source>
</evidence>
<dbReference type="PANTHER" id="PTHR45138">
    <property type="entry name" value="REGULATORY COMPONENTS OF SENSORY TRANSDUCTION SYSTEM"/>
    <property type="match status" value="1"/>
</dbReference>
<dbReference type="FunFam" id="3.30.70.270:FF:000001">
    <property type="entry name" value="Diguanylate cyclase domain protein"/>
    <property type="match status" value="1"/>
</dbReference>
<dbReference type="Gene3D" id="3.30.70.270">
    <property type="match status" value="1"/>
</dbReference>
<dbReference type="PROSITE" id="PS50887">
    <property type="entry name" value="GGDEF"/>
    <property type="match status" value="1"/>
</dbReference>
<accession>A0A1G2URJ7</accession>
<dbReference type="NCBIfam" id="TIGR00254">
    <property type="entry name" value="GGDEF"/>
    <property type="match status" value="1"/>
</dbReference>
<organism evidence="2 3">
    <name type="scientific">Candidatus Zambryskibacteria bacterium RIFCSPLOWO2_12_FULL_39_23</name>
    <dbReference type="NCBI Taxonomy" id="1802776"/>
    <lineage>
        <taxon>Bacteria</taxon>
        <taxon>Candidatus Zambryskiibacteriota</taxon>
    </lineage>
</organism>
<evidence type="ECO:0000313" key="3">
    <source>
        <dbReference type="Proteomes" id="UP000176558"/>
    </source>
</evidence>
<dbReference type="Pfam" id="PF00990">
    <property type="entry name" value="GGDEF"/>
    <property type="match status" value="1"/>
</dbReference>
<dbReference type="InterPro" id="IPR050469">
    <property type="entry name" value="Diguanylate_Cyclase"/>
</dbReference>
<name>A0A1G2URJ7_9BACT</name>
<dbReference type="InterPro" id="IPR043128">
    <property type="entry name" value="Rev_trsase/Diguanyl_cyclase"/>
</dbReference>
<dbReference type="InterPro" id="IPR000160">
    <property type="entry name" value="GGDEF_dom"/>
</dbReference>
<dbReference type="CDD" id="cd01949">
    <property type="entry name" value="GGDEF"/>
    <property type="match status" value="1"/>
</dbReference>
<proteinExistence type="predicted"/>
<dbReference type="AlphaFoldDB" id="A0A1G2URJ7"/>
<dbReference type="PANTHER" id="PTHR45138:SF9">
    <property type="entry name" value="DIGUANYLATE CYCLASE DGCM-RELATED"/>
    <property type="match status" value="1"/>
</dbReference>
<dbReference type="GO" id="GO:0005886">
    <property type="term" value="C:plasma membrane"/>
    <property type="evidence" value="ECO:0007669"/>
    <property type="project" value="TreeGrafter"/>
</dbReference>
<dbReference type="SMART" id="SM00267">
    <property type="entry name" value="GGDEF"/>
    <property type="match status" value="1"/>
</dbReference>
<dbReference type="GO" id="GO:0043709">
    <property type="term" value="P:cell adhesion involved in single-species biofilm formation"/>
    <property type="evidence" value="ECO:0007669"/>
    <property type="project" value="TreeGrafter"/>
</dbReference>
<comment type="caution">
    <text evidence="2">The sequence shown here is derived from an EMBL/GenBank/DDBJ whole genome shotgun (WGS) entry which is preliminary data.</text>
</comment>
<dbReference type="GO" id="GO:1902201">
    <property type="term" value="P:negative regulation of bacterial-type flagellum-dependent cell motility"/>
    <property type="evidence" value="ECO:0007669"/>
    <property type="project" value="TreeGrafter"/>
</dbReference>
<sequence>MDDKEKIKELEKEIHELEKDLIHDHLTSLKTRAFFEEECNTYLSAIANFEAGKRKEWFGFKHLSVLFIDIDHFKKINDTYGHEVGDRVLKKVAEIVSGSLREGDTVARWGGEEMVALLLGANELDAKEKAHNIRKKIESLRFNSLKDLKVTISIGVAENFPGANCAGLLKNADLALYKAKNSGRNKAVAFSMITE</sequence>
<dbReference type="EMBL" id="MHWT01000024">
    <property type="protein sequence ID" value="OHB12014.1"/>
    <property type="molecule type" value="Genomic_DNA"/>
</dbReference>